<dbReference type="Pfam" id="PF00809">
    <property type="entry name" value="Pterin_bind"/>
    <property type="match status" value="1"/>
</dbReference>
<dbReference type="EMBL" id="BAZW01000047">
    <property type="protein sequence ID" value="GAO31419.1"/>
    <property type="molecule type" value="Genomic_DNA"/>
</dbReference>
<comment type="catalytic activity">
    <reaction evidence="1">
        <text>(7,8-dihydropterin-6-yl)methyl diphosphate + 4-aminobenzoate = 7,8-dihydropteroate + diphosphate</text>
        <dbReference type="Rhea" id="RHEA:19949"/>
        <dbReference type="ChEBI" id="CHEBI:17836"/>
        <dbReference type="ChEBI" id="CHEBI:17839"/>
        <dbReference type="ChEBI" id="CHEBI:33019"/>
        <dbReference type="ChEBI" id="CHEBI:72950"/>
        <dbReference type="EC" id="2.5.1.15"/>
    </reaction>
</comment>
<dbReference type="NCBIfam" id="TIGR01496">
    <property type="entry name" value="DHPS"/>
    <property type="match status" value="1"/>
</dbReference>
<dbReference type="InterPro" id="IPR011005">
    <property type="entry name" value="Dihydropteroate_synth-like_sf"/>
</dbReference>
<dbReference type="EC" id="2.5.1.15" evidence="4"/>
<dbReference type="STRING" id="1236989.JCM15548_13778"/>
<dbReference type="Proteomes" id="UP000032900">
    <property type="component" value="Unassembled WGS sequence"/>
</dbReference>
<dbReference type="GO" id="GO:0005829">
    <property type="term" value="C:cytosol"/>
    <property type="evidence" value="ECO:0007669"/>
    <property type="project" value="TreeGrafter"/>
</dbReference>
<evidence type="ECO:0000313" key="11">
    <source>
        <dbReference type="Proteomes" id="UP000032900"/>
    </source>
</evidence>
<dbReference type="GO" id="GO:0046656">
    <property type="term" value="P:folic acid biosynthetic process"/>
    <property type="evidence" value="ECO:0007669"/>
    <property type="project" value="UniProtKB-KW"/>
</dbReference>
<dbReference type="CDD" id="cd00739">
    <property type="entry name" value="DHPS"/>
    <property type="match status" value="1"/>
</dbReference>
<dbReference type="PROSITE" id="PS50972">
    <property type="entry name" value="PTERIN_BINDING"/>
    <property type="match status" value="1"/>
</dbReference>
<accession>A0A0E9M1R2</accession>
<evidence type="ECO:0000256" key="5">
    <source>
        <dbReference type="ARBA" id="ARBA00022679"/>
    </source>
</evidence>
<comment type="caution">
    <text evidence="10">The sequence shown here is derived from an EMBL/GenBank/DDBJ whole genome shotgun (WGS) entry which is preliminary data.</text>
</comment>
<evidence type="ECO:0000313" key="10">
    <source>
        <dbReference type="EMBL" id="GAO31419.1"/>
    </source>
</evidence>
<dbReference type="InterPro" id="IPR045031">
    <property type="entry name" value="DHP_synth-like"/>
</dbReference>
<dbReference type="RefSeq" id="WP_062127521.1">
    <property type="nucleotide sequence ID" value="NZ_BAZW01000047.1"/>
</dbReference>
<evidence type="ECO:0000256" key="6">
    <source>
        <dbReference type="ARBA" id="ARBA00022723"/>
    </source>
</evidence>
<evidence type="ECO:0000256" key="3">
    <source>
        <dbReference type="ARBA" id="ARBA00004763"/>
    </source>
</evidence>
<dbReference type="Gene3D" id="3.20.20.20">
    <property type="entry name" value="Dihydropteroate synthase-like"/>
    <property type="match status" value="1"/>
</dbReference>
<name>A0A0E9M1R2_9BACT</name>
<dbReference type="InterPro" id="IPR000489">
    <property type="entry name" value="Pterin-binding_dom"/>
</dbReference>
<comment type="cofactor">
    <cofactor evidence="2">
        <name>Mg(2+)</name>
        <dbReference type="ChEBI" id="CHEBI:18420"/>
    </cofactor>
</comment>
<protein>
    <recommendedName>
        <fullName evidence="4">dihydropteroate synthase</fullName>
        <ecNumber evidence="4">2.5.1.15</ecNumber>
    </recommendedName>
</protein>
<dbReference type="InterPro" id="IPR006390">
    <property type="entry name" value="DHP_synth_dom"/>
</dbReference>
<evidence type="ECO:0000259" key="9">
    <source>
        <dbReference type="PROSITE" id="PS50972"/>
    </source>
</evidence>
<reference evidence="10 11" key="1">
    <citation type="journal article" date="2015" name="Microbes Environ.">
        <title>Distribution and evolution of nitrogen fixation genes in the phylum bacteroidetes.</title>
        <authorList>
            <person name="Inoue J."/>
            <person name="Oshima K."/>
            <person name="Suda W."/>
            <person name="Sakamoto M."/>
            <person name="Iino T."/>
            <person name="Noda S."/>
            <person name="Hongoh Y."/>
            <person name="Hattori M."/>
            <person name="Ohkuma M."/>
        </authorList>
    </citation>
    <scope>NUCLEOTIDE SEQUENCE [LARGE SCALE GENOMIC DNA]</scope>
    <source>
        <strain evidence="10">JCM 15548</strain>
    </source>
</reference>
<dbReference type="AlphaFoldDB" id="A0A0E9M1R2"/>
<feature type="domain" description="Pterin-binding" evidence="9">
    <location>
        <begin position="27"/>
        <end position="280"/>
    </location>
</feature>
<keyword evidence="11" id="KW-1185">Reference proteome</keyword>
<keyword evidence="8" id="KW-0289">Folate biosynthesis</keyword>
<dbReference type="GO" id="GO:0046654">
    <property type="term" value="P:tetrahydrofolate biosynthetic process"/>
    <property type="evidence" value="ECO:0007669"/>
    <property type="project" value="TreeGrafter"/>
</dbReference>
<dbReference type="SUPFAM" id="SSF51717">
    <property type="entry name" value="Dihydropteroate synthetase-like"/>
    <property type="match status" value="1"/>
</dbReference>
<evidence type="ECO:0000256" key="8">
    <source>
        <dbReference type="ARBA" id="ARBA00022909"/>
    </source>
</evidence>
<dbReference type="PANTHER" id="PTHR20941:SF1">
    <property type="entry name" value="FOLIC ACID SYNTHESIS PROTEIN FOL1"/>
    <property type="match status" value="1"/>
</dbReference>
<organism evidence="10 11">
    <name type="scientific">Geofilum rubicundum JCM 15548</name>
    <dbReference type="NCBI Taxonomy" id="1236989"/>
    <lineage>
        <taxon>Bacteria</taxon>
        <taxon>Pseudomonadati</taxon>
        <taxon>Bacteroidota</taxon>
        <taxon>Bacteroidia</taxon>
        <taxon>Marinilabiliales</taxon>
        <taxon>Marinilabiliaceae</taxon>
        <taxon>Geofilum</taxon>
    </lineage>
</organism>
<comment type="pathway">
    <text evidence="3">Cofactor biosynthesis; tetrahydrofolate biosynthesis; 7,8-dihydrofolate from 2-amino-4-hydroxy-6-hydroxymethyl-7,8-dihydropteridine diphosphate and 4-aminobenzoate: step 1/2.</text>
</comment>
<evidence type="ECO:0000256" key="7">
    <source>
        <dbReference type="ARBA" id="ARBA00022842"/>
    </source>
</evidence>
<evidence type="ECO:0000256" key="2">
    <source>
        <dbReference type="ARBA" id="ARBA00001946"/>
    </source>
</evidence>
<keyword evidence="5" id="KW-0808">Transferase</keyword>
<sequence>MSLQLKSFLKRKASINCRGQLIDLSQPKVMGIVNITPDSFFSGSRFKGDAALLSRVETILNEGGEMVDMGAYSTRPGAAYVSAEEEISRLMPALAAIRKSFPGVIISVDTFRSELARKVVCEGEADIINDISGGDMDEAMFDTVAELKVPYVLMHIQGTPQTMQAAPSYKDVVADVSFSLSQKVDRLREKGVNDIIIDPGFGFGKTLEHNYKLLNQLEELNLFQLPILVGLSRKSMIYKLLNTSAEQALNGTSILNAMALNKGASILRVHDVKEAIECVKLVEKLKESETQTFVL</sequence>
<keyword evidence="7" id="KW-0460">Magnesium</keyword>
<evidence type="ECO:0000256" key="1">
    <source>
        <dbReference type="ARBA" id="ARBA00000012"/>
    </source>
</evidence>
<proteinExistence type="predicted"/>
<dbReference type="PANTHER" id="PTHR20941">
    <property type="entry name" value="FOLATE SYNTHESIS PROTEINS"/>
    <property type="match status" value="1"/>
</dbReference>
<dbReference type="GO" id="GO:0046872">
    <property type="term" value="F:metal ion binding"/>
    <property type="evidence" value="ECO:0007669"/>
    <property type="project" value="UniProtKB-KW"/>
</dbReference>
<gene>
    <name evidence="10" type="ORF">JCM15548_13778</name>
</gene>
<dbReference type="GO" id="GO:0004156">
    <property type="term" value="F:dihydropteroate synthase activity"/>
    <property type="evidence" value="ECO:0007669"/>
    <property type="project" value="UniProtKB-EC"/>
</dbReference>
<evidence type="ECO:0000256" key="4">
    <source>
        <dbReference type="ARBA" id="ARBA00012458"/>
    </source>
</evidence>
<keyword evidence="6" id="KW-0479">Metal-binding</keyword>
<dbReference type="OrthoDB" id="9811744at2"/>